<reference evidence="2 3" key="1">
    <citation type="submission" date="2016-10" db="EMBL/GenBank/DDBJ databases">
        <authorList>
            <person name="de Groot N.N."/>
        </authorList>
    </citation>
    <scope>NUCLEOTIDE SEQUENCE [LARGE SCALE GENOMIC DNA]</scope>
    <source>
        <strain evidence="2 3">DSM 15345</strain>
    </source>
</reference>
<feature type="transmembrane region" description="Helical" evidence="1">
    <location>
        <begin position="51"/>
        <end position="70"/>
    </location>
</feature>
<feature type="transmembrane region" description="Helical" evidence="1">
    <location>
        <begin position="22"/>
        <end position="39"/>
    </location>
</feature>
<gene>
    <name evidence="2" type="ORF">SAMN05444370_10324</name>
</gene>
<keyword evidence="3" id="KW-1185">Reference proteome</keyword>
<feature type="transmembrane region" description="Helical" evidence="1">
    <location>
        <begin position="163"/>
        <end position="181"/>
    </location>
</feature>
<name>A0A1H3YD77_9RHOB</name>
<dbReference type="EMBL" id="FNQM01000003">
    <property type="protein sequence ID" value="SEA08848.1"/>
    <property type="molecule type" value="Genomic_DNA"/>
</dbReference>
<organism evidence="2 3">
    <name type="scientific">Rubrimonas cliftonensis</name>
    <dbReference type="NCBI Taxonomy" id="89524"/>
    <lineage>
        <taxon>Bacteria</taxon>
        <taxon>Pseudomonadati</taxon>
        <taxon>Pseudomonadota</taxon>
        <taxon>Alphaproteobacteria</taxon>
        <taxon>Rhodobacterales</taxon>
        <taxon>Paracoccaceae</taxon>
        <taxon>Rubrimonas</taxon>
    </lineage>
</organism>
<keyword evidence="1" id="KW-1133">Transmembrane helix</keyword>
<dbReference type="RefSeq" id="WP_093250104.1">
    <property type="nucleotide sequence ID" value="NZ_FNQM01000003.1"/>
</dbReference>
<protein>
    <submittedName>
        <fullName evidence="2">Ceramidase</fullName>
    </submittedName>
</protein>
<keyword evidence="1" id="KW-0472">Membrane</keyword>
<sequence>MNWTAPVDIYCERLGPGLLAEPLNAVTNAAFLVAAWLAWRAAKARGRLDWPMWTLIGLTAAIGVGSTLFHTFAQRWAGAADVIPILLFIVTYFGLSIWRFFGARAAEAVALAAGFLFFATGLRAAAGGALPDALQPAVGYLPALVALGMCGALLLARRHRVGWRLLGATALFTASLTFRSLDMAVCEGFPTGTHFMWHILNGCVLGTLLFAWIGHGAAPVAKQAPAG</sequence>
<keyword evidence="1" id="KW-0812">Transmembrane</keyword>
<feature type="transmembrane region" description="Helical" evidence="1">
    <location>
        <begin position="82"/>
        <end position="101"/>
    </location>
</feature>
<evidence type="ECO:0000256" key="1">
    <source>
        <dbReference type="SAM" id="Phobius"/>
    </source>
</evidence>
<accession>A0A1H3YD77</accession>
<evidence type="ECO:0000313" key="2">
    <source>
        <dbReference type="EMBL" id="SEA08848.1"/>
    </source>
</evidence>
<feature type="transmembrane region" description="Helical" evidence="1">
    <location>
        <begin position="108"/>
        <end position="126"/>
    </location>
</feature>
<feature type="transmembrane region" description="Helical" evidence="1">
    <location>
        <begin position="138"/>
        <end position="156"/>
    </location>
</feature>
<feature type="transmembrane region" description="Helical" evidence="1">
    <location>
        <begin position="193"/>
        <end position="213"/>
    </location>
</feature>
<proteinExistence type="predicted"/>
<dbReference type="Proteomes" id="UP000198703">
    <property type="component" value="Unassembled WGS sequence"/>
</dbReference>
<dbReference type="STRING" id="89524.SAMN05444370_10324"/>
<evidence type="ECO:0000313" key="3">
    <source>
        <dbReference type="Proteomes" id="UP000198703"/>
    </source>
</evidence>
<dbReference type="OrthoDB" id="277121at2"/>
<dbReference type="AlphaFoldDB" id="A0A1H3YD77"/>